<feature type="transmembrane region" description="Helical" evidence="1">
    <location>
        <begin position="38"/>
        <end position="57"/>
    </location>
</feature>
<dbReference type="InterPro" id="IPR010718">
    <property type="entry name" value="DUF1294"/>
</dbReference>
<comment type="caution">
    <text evidence="2">The sequence shown here is derived from an EMBL/GenBank/DDBJ whole genome shotgun (WGS) entry which is preliminary data.</text>
</comment>
<feature type="transmembrane region" description="Helical" evidence="1">
    <location>
        <begin position="6"/>
        <end position="22"/>
    </location>
</feature>
<keyword evidence="1" id="KW-0472">Membrane</keyword>
<sequence length="90" mass="10370">MMVLLVGYVIVINIVGFTLMKVDKDKARKGKYRIQEKTLWNTAILGGAIGSSIGMNLFRHKTKHRNFKWGMPVLAYVEGVIWLYLLWKLS</sequence>
<keyword evidence="3" id="KW-1185">Reference proteome</keyword>
<dbReference type="RefSeq" id="WP_121678677.1">
    <property type="nucleotide sequence ID" value="NZ_RCVZ01000001.1"/>
</dbReference>
<evidence type="ECO:0000313" key="3">
    <source>
        <dbReference type="Proteomes" id="UP000276770"/>
    </source>
</evidence>
<organism evidence="2 3">
    <name type="scientific">Falsibacillus albus</name>
    <dbReference type="NCBI Taxonomy" id="2478915"/>
    <lineage>
        <taxon>Bacteria</taxon>
        <taxon>Bacillati</taxon>
        <taxon>Bacillota</taxon>
        <taxon>Bacilli</taxon>
        <taxon>Bacillales</taxon>
        <taxon>Bacillaceae</taxon>
        <taxon>Falsibacillus</taxon>
    </lineage>
</organism>
<dbReference type="AlphaFoldDB" id="A0A3L7K4I8"/>
<reference evidence="2 3" key="1">
    <citation type="submission" date="2018-10" db="EMBL/GenBank/DDBJ databases">
        <title>Falsibacillus sp. genome draft.</title>
        <authorList>
            <person name="Shi S."/>
        </authorList>
    </citation>
    <scope>NUCLEOTIDE SEQUENCE [LARGE SCALE GENOMIC DNA]</scope>
    <source>
        <strain evidence="2 3">GY 10110</strain>
    </source>
</reference>
<dbReference type="InterPro" id="IPR012156">
    <property type="entry name" value="Cold_shock_CspA"/>
</dbReference>
<dbReference type="EMBL" id="RCVZ01000001">
    <property type="protein sequence ID" value="RLQ97986.1"/>
    <property type="molecule type" value="Genomic_DNA"/>
</dbReference>
<protein>
    <submittedName>
        <fullName evidence="2">DUF1294 domain-containing protein</fullName>
    </submittedName>
</protein>
<accession>A0A3L7K4I8</accession>
<proteinExistence type="predicted"/>
<dbReference type="PIRSF" id="PIRSF002599">
    <property type="entry name" value="Cold_shock_A"/>
    <property type="match status" value="1"/>
</dbReference>
<keyword evidence="1" id="KW-0812">Transmembrane</keyword>
<gene>
    <name evidence="2" type="ORF">D9X91_00930</name>
</gene>
<dbReference type="Proteomes" id="UP000276770">
    <property type="component" value="Unassembled WGS sequence"/>
</dbReference>
<name>A0A3L7K4I8_9BACI</name>
<keyword evidence="1" id="KW-1133">Transmembrane helix</keyword>
<evidence type="ECO:0000256" key="1">
    <source>
        <dbReference type="SAM" id="Phobius"/>
    </source>
</evidence>
<evidence type="ECO:0000313" key="2">
    <source>
        <dbReference type="EMBL" id="RLQ97986.1"/>
    </source>
</evidence>
<dbReference type="Pfam" id="PF06961">
    <property type="entry name" value="DUF1294"/>
    <property type="match status" value="1"/>
</dbReference>
<dbReference type="GO" id="GO:0003676">
    <property type="term" value="F:nucleic acid binding"/>
    <property type="evidence" value="ECO:0007669"/>
    <property type="project" value="InterPro"/>
</dbReference>
<dbReference type="OrthoDB" id="1698854at2"/>
<feature type="transmembrane region" description="Helical" evidence="1">
    <location>
        <begin position="69"/>
        <end position="87"/>
    </location>
</feature>